<reference evidence="16 17" key="1">
    <citation type="submission" date="2024-09" db="EMBL/GenBank/DDBJ databases">
        <authorList>
            <person name="Zhang Z.-H."/>
        </authorList>
    </citation>
    <scope>NUCLEOTIDE SEQUENCE [LARGE SCALE GENOMIC DNA]</scope>
    <source>
        <strain evidence="16 17">HHTR114</strain>
    </source>
</reference>
<dbReference type="InterPro" id="IPR039426">
    <property type="entry name" value="TonB-dep_rcpt-like"/>
</dbReference>
<keyword evidence="13" id="KW-0732">Signal</keyword>
<keyword evidence="7" id="KW-0406">Ion transport</keyword>
<keyword evidence="9 11" id="KW-0472">Membrane</keyword>
<keyword evidence="4" id="KW-0410">Iron transport</keyword>
<accession>A0ABW1L288</accession>
<dbReference type="PANTHER" id="PTHR32552:SF81">
    <property type="entry name" value="TONB-DEPENDENT OUTER MEMBRANE RECEPTOR"/>
    <property type="match status" value="1"/>
</dbReference>
<gene>
    <name evidence="16" type="ORF">ACFMB1_15195</name>
</gene>
<dbReference type="RefSeq" id="WP_379881847.1">
    <property type="nucleotide sequence ID" value="NZ_JBHPON010000002.1"/>
</dbReference>
<keyword evidence="6" id="KW-0408">Iron</keyword>
<evidence type="ECO:0000313" key="17">
    <source>
        <dbReference type="Proteomes" id="UP001596116"/>
    </source>
</evidence>
<evidence type="ECO:0000259" key="14">
    <source>
        <dbReference type="Pfam" id="PF00593"/>
    </source>
</evidence>
<dbReference type="PANTHER" id="PTHR32552">
    <property type="entry name" value="FERRICHROME IRON RECEPTOR-RELATED"/>
    <property type="match status" value="1"/>
</dbReference>
<keyword evidence="8 12" id="KW-0798">TonB box</keyword>
<proteinExistence type="inferred from homology"/>
<keyword evidence="3 11" id="KW-1134">Transmembrane beta strand</keyword>
<dbReference type="Proteomes" id="UP001596116">
    <property type="component" value="Unassembled WGS sequence"/>
</dbReference>
<evidence type="ECO:0000256" key="2">
    <source>
        <dbReference type="ARBA" id="ARBA00022448"/>
    </source>
</evidence>
<comment type="subcellular location">
    <subcellularLocation>
        <location evidence="1 11">Cell outer membrane</location>
        <topology evidence="1 11">Multi-pass membrane protein</topology>
    </subcellularLocation>
</comment>
<organism evidence="16 17">
    <name type="scientific">Hyphococcus aureus</name>
    <dbReference type="NCBI Taxonomy" id="2666033"/>
    <lineage>
        <taxon>Bacteria</taxon>
        <taxon>Pseudomonadati</taxon>
        <taxon>Pseudomonadota</taxon>
        <taxon>Alphaproteobacteria</taxon>
        <taxon>Parvularculales</taxon>
        <taxon>Parvularculaceae</taxon>
        <taxon>Hyphococcus</taxon>
    </lineage>
</organism>
<evidence type="ECO:0000256" key="7">
    <source>
        <dbReference type="ARBA" id="ARBA00023065"/>
    </source>
</evidence>
<evidence type="ECO:0000256" key="12">
    <source>
        <dbReference type="RuleBase" id="RU003357"/>
    </source>
</evidence>
<name>A0ABW1L288_9PROT</name>
<evidence type="ECO:0000256" key="1">
    <source>
        <dbReference type="ARBA" id="ARBA00004571"/>
    </source>
</evidence>
<feature type="domain" description="TonB-dependent receptor plug" evidence="15">
    <location>
        <begin position="47"/>
        <end position="157"/>
    </location>
</feature>
<evidence type="ECO:0000256" key="4">
    <source>
        <dbReference type="ARBA" id="ARBA00022496"/>
    </source>
</evidence>
<evidence type="ECO:0000313" key="16">
    <source>
        <dbReference type="EMBL" id="MFC6036903.1"/>
    </source>
</evidence>
<dbReference type="PROSITE" id="PS52016">
    <property type="entry name" value="TONB_DEPENDENT_REC_3"/>
    <property type="match status" value="1"/>
</dbReference>
<evidence type="ECO:0000256" key="11">
    <source>
        <dbReference type="PROSITE-ProRule" id="PRU01360"/>
    </source>
</evidence>
<dbReference type="InterPro" id="IPR036942">
    <property type="entry name" value="Beta-barrel_TonB_sf"/>
</dbReference>
<comment type="caution">
    <text evidence="16">The sequence shown here is derived from an EMBL/GenBank/DDBJ whole genome shotgun (WGS) entry which is preliminary data.</text>
</comment>
<keyword evidence="10 11" id="KW-0998">Cell outer membrane</keyword>
<feature type="domain" description="TonB-dependent receptor-like beta-barrel" evidence="14">
    <location>
        <begin position="336"/>
        <end position="818"/>
    </location>
</feature>
<keyword evidence="2 11" id="KW-0813">Transport</keyword>
<dbReference type="InterPro" id="IPR000531">
    <property type="entry name" value="Beta-barrel_TonB"/>
</dbReference>
<evidence type="ECO:0000256" key="13">
    <source>
        <dbReference type="SAM" id="SignalP"/>
    </source>
</evidence>
<dbReference type="SUPFAM" id="SSF56935">
    <property type="entry name" value="Porins"/>
    <property type="match status" value="1"/>
</dbReference>
<protein>
    <submittedName>
        <fullName evidence="16">TonB-dependent receptor</fullName>
    </submittedName>
</protein>
<dbReference type="Pfam" id="PF00593">
    <property type="entry name" value="TonB_dep_Rec_b-barrel"/>
    <property type="match status" value="1"/>
</dbReference>
<sequence>MNSRKTAIRTFARAGVSLAALTSVAETAALAQTDEIVVTAQFREQNLQDAPLAITAVTGDMLERRSQTELSQIARQAPNVTLAAQNQEYGSAMIAYIRGIGQNDPNFAVEPGVGIYIDDVYLPTLTGSLLDLMDVDRVEVLRGPQGTLAGRNSIGGAIKMYSVKPKGDNSGSFQLTYGSYDRIDIRGIYDLPITETLAMRVSGVSKNETGYIKRLDYALTHPGTNVPTQSTGQDPVLGRDGGVAMAGGKVALRWQPNDSVDINLSGDYTRERNDAGVSTLLYANADGAYNNDPSRPWLRGTDGMAIPYNCQFVPYGVNSCDTQTEYDGRYISYATFSDLYPGDSQSPYKPLVLDPHRDMDNYGAALTMDIKLSDTLSLFSVTSYRKYKTDWSYDVDGSPLAPNLLNQTQSNEQWSQEIRLNGTLGDGFADFTVGGFFFDTKSFYTGRIDIPYAELDFIHGPDPTPSNNKAVFANVTLNFTEDFHLTGGVRESWDKKDYLYRRRNPDLTPVQGPCNLFTSAAPITPPISPVAIGNQPNCLLFGVDGTTATFKNDQLDWRVALDYRFSDALMVYGQVATGYRAGGFNARPFFPSQATPHIPETITSYEIGFKSDLLDDRLRLNLAGFYFPYNDIVLNSTFCADLPVGQQAPCLRPSNVGSAKVKGFEAEAFFYPVENLSIDASLSYLDFQYKEIDATAGTGVALGDITPYTPEWQYSIGVQYDIENVLGGELSFRFDGSYQSEIFTEAGNVRELLVPNDVDPNDPNLPDGLQGIGLPGGGGPIPTLVADNLIEGYFLGNARVSWNSEDGDWGIAFEIQNLFDKYYLGTKVNDVISVGHVYGSPGKPRTFALTLKRNF</sequence>
<dbReference type="Gene3D" id="2.40.170.20">
    <property type="entry name" value="TonB-dependent receptor, beta-barrel domain"/>
    <property type="match status" value="3"/>
</dbReference>
<evidence type="ECO:0000256" key="6">
    <source>
        <dbReference type="ARBA" id="ARBA00023004"/>
    </source>
</evidence>
<feature type="signal peptide" evidence="13">
    <location>
        <begin position="1"/>
        <end position="31"/>
    </location>
</feature>
<keyword evidence="5 11" id="KW-0812">Transmembrane</keyword>
<evidence type="ECO:0000256" key="8">
    <source>
        <dbReference type="ARBA" id="ARBA00023077"/>
    </source>
</evidence>
<evidence type="ECO:0000256" key="3">
    <source>
        <dbReference type="ARBA" id="ARBA00022452"/>
    </source>
</evidence>
<dbReference type="Pfam" id="PF07715">
    <property type="entry name" value="Plug"/>
    <property type="match status" value="1"/>
</dbReference>
<evidence type="ECO:0000256" key="9">
    <source>
        <dbReference type="ARBA" id="ARBA00023136"/>
    </source>
</evidence>
<evidence type="ECO:0000256" key="5">
    <source>
        <dbReference type="ARBA" id="ARBA00022692"/>
    </source>
</evidence>
<keyword evidence="17" id="KW-1185">Reference proteome</keyword>
<dbReference type="EMBL" id="JBHPON010000002">
    <property type="protein sequence ID" value="MFC6036903.1"/>
    <property type="molecule type" value="Genomic_DNA"/>
</dbReference>
<feature type="chain" id="PRO_5045181641" evidence="13">
    <location>
        <begin position="32"/>
        <end position="855"/>
    </location>
</feature>
<dbReference type="InterPro" id="IPR012910">
    <property type="entry name" value="Plug_dom"/>
</dbReference>
<keyword evidence="16" id="KW-0675">Receptor</keyword>
<evidence type="ECO:0000259" key="15">
    <source>
        <dbReference type="Pfam" id="PF07715"/>
    </source>
</evidence>
<comment type="similarity">
    <text evidence="11 12">Belongs to the TonB-dependent receptor family.</text>
</comment>
<evidence type="ECO:0000256" key="10">
    <source>
        <dbReference type="ARBA" id="ARBA00023237"/>
    </source>
</evidence>